<accession>A0A409W439</accession>
<feature type="compositionally biased region" description="Polar residues" evidence="8">
    <location>
        <begin position="181"/>
        <end position="205"/>
    </location>
</feature>
<dbReference type="InterPro" id="IPR045211">
    <property type="entry name" value="TFP11/STIP/Ntr1"/>
</dbReference>
<evidence type="ECO:0000256" key="7">
    <source>
        <dbReference type="SAM" id="Coils"/>
    </source>
</evidence>
<dbReference type="STRING" id="231916.A0A409W439"/>
<dbReference type="InterPro" id="IPR000467">
    <property type="entry name" value="G_patch_dom"/>
</dbReference>
<keyword evidence="11" id="KW-1185">Reference proteome</keyword>
<dbReference type="Pfam" id="PF07842">
    <property type="entry name" value="GCFC"/>
    <property type="match status" value="1"/>
</dbReference>
<evidence type="ECO:0000256" key="3">
    <source>
        <dbReference type="ARBA" id="ARBA00022664"/>
    </source>
</evidence>
<dbReference type="PANTHER" id="PTHR23329">
    <property type="entry name" value="TUFTELIN-INTERACTING PROTEIN 11-RELATED"/>
    <property type="match status" value="1"/>
</dbReference>
<dbReference type="InterPro" id="IPR022159">
    <property type="entry name" value="STIP/TFIP11_N"/>
</dbReference>
<feature type="region of interest" description="Disordered" evidence="8">
    <location>
        <begin position="329"/>
        <end position="371"/>
    </location>
</feature>
<dbReference type="OrthoDB" id="4822at2759"/>
<feature type="coiled-coil region" evidence="7">
    <location>
        <begin position="442"/>
        <end position="469"/>
    </location>
</feature>
<dbReference type="GO" id="GO:0000390">
    <property type="term" value="P:spliceosomal complex disassembly"/>
    <property type="evidence" value="ECO:0007669"/>
    <property type="project" value="InterPro"/>
</dbReference>
<dbReference type="FunCoup" id="A0A409W439">
    <property type="interactions" value="609"/>
</dbReference>
<keyword evidence="7" id="KW-0175">Coiled coil</keyword>
<evidence type="ECO:0000256" key="8">
    <source>
        <dbReference type="SAM" id="MobiDB-lite"/>
    </source>
</evidence>
<organism evidence="10 11">
    <name type="scientific">Gymnopilus dilepis</name>
    <dbReference type="NCBI Taxonomy" id="231916"/>
    <lineage>
        <taxon>Eukaryota</taxon>
        <taxon>Fungi</taxon>
        <taxon>Dikarya</taxon>
        <taxon>Basidiomycota</taxon>
        <taxon>Agaricomycotina</taxon>
        <taxon>Agaricomycetes</taxon>
        <taxon>Agaricomycetidae</taxon>
        <taxon>Agaricales</taxon>
        <taxon>Agaricineae</taxon>
        <taxon>Hymenogastraceae</taxon>
        <taxon>Gymnopilus</taxon>
    </lineage>
</organism>
<dbReference type="Pfam" id="PF12457">
    <property type="entry name" value="TIP_N"/>
    <property type="match status" value="1"/>
</dbReference>
<feature type="compositionally biased region" description="Polar residues" evidence="8">
    <location>
        <begin position="249"/>
        <end position="259"/>
    </location>
</feature>
<keyword evidence="6" id="KW-0539">Nucleus</keyword>
<sequence>MARRKRVLDDGDDSDSSNGSEQLDLDFENDPDAREERALFENPYAHKRRKKNGKEDALYGIFAENSDEEEVRSNRPSKRRDWTKAPAFITSDKPATLDDLMALDADEADAHMSDEDSDEGEGADEENESEGEDQTQGDAGYSDESEPSRAPSPRVRIEDEDEEEEEPLPKPRIGGLGFKSSGISNTSSFSQSPAGPSFTAPTPSMSRGGIGSKAASAPPVQQDDDYNTMSGPSTQSTENMPSAFGKRVQSFNRTASNSPKPVDLPPTEMAHFSKISGTFGARMLAKMGWQAGTGLGAAGEGIVTPIESKLRPQKMGIAFKGFREKTEQSKLEAKRRGEVVSDEEDEKTKKFKKKAREQQEKRADAWKRPRKVKTKIEHKTYEQILAEAGEEAPPPGIGQIIDATGAVPREVSSLADISLNTWSPTNDPTRIPEMRHNLKLIADACKTDLDGLAREAKALQERKKFVITEDVRLRKRVEDEAEMIARLQRIQLVANDINEKAKEMSSLYEVSLEPFSPMVSTLIHDYSSEYEKYGLDEIVVGAIAPVMRRMIANWNPLEEPAFFLPTLRSWRRALKINDEEIKPETSVDLYGTVTTAPPPANLSVLRSLPIFLPTDKPIPSRERPMTPFESLLWNVWLPKVRTAINNDWSADEPQPAVKLYEVWSTFLPPFIRDNMLDQLILPKVQKAVANWTAKQAKVSLQAIVFPWLPYVGLRLEEVVGDARRKIKSLLRSWVVDEPAPADLLAWREVFDTADWDAMLLKYVVPKLGATLRNDFRINPRDQKMEPLLRVLAWSQLIRSSIFSQILETEFFPKWLDILHIWLIQPRVSFQEVTEWYQFWKDTFPEDVRTLPRVDRGFTRGLQLMNKAIELGPEAATKLAKPDFLGEISAPSSPRPTKVAEKVFKPSARTHEITFRSIVEEFAAAHNLLFIPVGKAHERSRMPLFRVSRTADGRKGLLVYILDDAVWAPKVDGANVEGEEFKAISLEDMVLRATT</sequence>
<evidence type="ECO:0000256" key="5">
    <source>
        <dbReference type="ARBA" id="ARBA00023187"/>
    </source>
</evidence>
<feature type="region of interest" description="Disordered" evidence="8">
    <location>
        <begin position="1"/>
        <end position="32"/>
    </location>
</feature>
<dbReference type="Proteomes" id="UP000284706">
    <property type="component" value="Unassembled WGS sequence"/>
</dbReference>
<dbReference type="AlphaFoldDB" id="A0A409W439"/>
<dbReference type="GO" id="GO:0071008">
    <property type="term" value="C:U2-type post-mRNA release spliceosomal complex"/>
    <property type="evidence" value="ECO:0007669"/>
    <property type="project" value="TreeGrafter"/>
</dbReference>
<evidence type="ECO:0000256" key="6">
    <source>
        <dbReference type="ARBA" id="ARBA00023242"/>
    </source>
</evidence>
<gene>
    <name evidence="10" type="ORF">CVT26_015038</name>
</gene>
<feature type="compositionally biased region" description="Basic and acidic residues" evidence="8">
    <location>
        <begin position="329"/>
        <end position="339"/>
    </location>
</feature>
<feature type="compositionally biased region" description="Basic and acidic residues" evidence="8">
    <location>
        <begin position="356"/>
        <end position="367"/>
    </location>
</feature>
<proteinExistence type="inferred from homology"/>
<feature type="compositionally biased region" description="Acidic residues" evidence="8">
    <location>
        <begin position="115"/>
        <end position="145"/>
    </location>
</feature>
<evidence type="ECO:0000313" key="11">
    <source>
        <dbReference type="Proteomes" id="UP000284706"/>
    </source>
</evidence>
<keyword evidence="5" id="KW-0508">mRNA splicing</keyword>
<comment type="subcellular location">
    <subcellularLocation>
        <location evidence="1">Nucleus</location>
    </subcellularLocation>
</comment>
<feature type="compositionally biased region" description="Polar residues" evidence="8">
    <location>
        <begin position="227"/>
        <end position="240"/>
    </location>
</feature>
<feature type="region of interest" description="Disordered" evidence="8">
    <location>
        <begin position="61"/>
        <end position="266"/>
    </location>
</feature>
<evidence type="ECO:0000256" key="4">
    <source>
        <dbReference type="ARBA" id="ARBA00022728"/>
    </source>
</evidence>
<keyword evidence="4" id="KW-0747">Spliceosome</keyword>
<dbReference type="PROSITE" id="PS50174">
    <property type="entry name" value="G_PATCH"/>
    <property type="match status" value="1"/>
</dbReference>
<dbReference type="InParanoid" id="A0A409W439"/>
<feature type="domain" description="G-patch" evidence="9">
    <location>
        <begin position="276"/>
        <end position="322"/>
    </location>
</feature>
<dbReference type="InterPro" id="IPR022783">
    <property type="entry name" value="GCFC_dom"/>
</dbReference>
<comment type="caution">
    <text evidence="10">The sequence shown here is derived from an EMBL/GenBank/DDBJ whole genome shotgun (WGS) entry which is preliminary data.</text>
</comment>
<evidence type="ECO:0000313" key="10">
    <source>
        <dbReference type="EMBL" id="PPQ73235.1"/>
    </source>
</evidence>
<name>A0A409W439_9AGAR</name>
<evidence type="ECO:0000256" key="1">
    <source>
        <dbReference type="ARBA" id="ARBA00004123"/>
    </source>
</evidence>
<dbReference type="SMART" id="SM00443">
    <property type="entry name" value="G_patch"/>
    <property type="match status" value="1"/>
</dbReference>
<evidence type="ECO:0000256" key="2">
    <source>
        <dbReference type="ARBA" id="ARBA00010900"/>
    </source>
</evidence>
<dbReference type="Pfam" id="PF01585">
    <property type="entry name" value="G-patch"/>
    <property type="match status" value="1"/>
</dbReference>
<dbReference type="PANTHER" id="PTHR23329:SF1">
    <property type="entry name" value="TUFTELIN-INTERACTING PROTEIN 11"/>
    <property type="match status" value="1"/>
</dbReference>
<comment type="similarity">
    <text evidence="2">Belongs to the TFP11/STIP family.</text>
</comment>
<dbReference type="EMBL" id="NHYE01005416">
    <property type="protein sequence ID" value="PPQ73235.1"/>
    <property type="molecule type" value="Genomic_DNA"/>
</dbReference>
<reference evidence="10 11" key="1">
    <citation type="journal article" date="2018" name="Evol. Lett.">
        <title>Horizontal gene cluster transfer increased hallucinogenic mushroom diversity.</title>
        <authorList>
            <person name="Reynolds H.T."/>
            <person name="Vijayakumar V."/>
            <person name="Gluck-Thaler E."/>
            <person name="Korotkin H.B."/>
            <person name="Matheny P.B."/>
            <person name="Slot J.C."/>
        </authorList>
    </citation>
    <scope>NUCLEOTIDE SEQUENCE [LARGE SCALE GENOMIC DNA]</scope>
    <source>
        <strain evidence="10 11">SRW20</strain>
    </source>
</reference>
<keyword evidence="3" id="KW-0507">mRNA processing</keyword>
<protein>
    <recommendedName>
        <fullName evidence="9">G-patch domain-containing protein</fullName>
    </recommendedName>
</protein>
<dbReference type="GO" id="GO:0003676">
    <property type="term" value="F:nucleic acid binding"/>
    <property type="evidence" value="ECO:0007669"/>
    <property type="project" value="InterPro"/>
</dbReference>
<evidence type="ECO:0000259" key="9">
    <source>
        <dbReference type="PROSITE" id="PS50174"/>
    </source>
</evidence>